<dbReference type="STRING" id="67767.A0A0J7KYE9"/>
<comment type="caution">
    <text evidence="2">The sequence shown here is derived from an EMBL/GenBank/DDBJ whole genome shotgun (WGS) entry which is preliminary data.</text>
</comment>
<organism evidence="2 3">
    <name type="scientific">Lasius niger</name>
    <name type="common">Black garden ant</name>
    <dbReference type="NCBI Taxonomy" id="67767"/>
    <lineage>
        <taxon>Eukaryota</taxon>
        <taxon>Metazoa</taxon>
        <taxon>Ecdysozoa</taxon>
        <taxon>Arthropoda</taxon>
        <taxon>Hexapoda</taxon>
        <taxon>Insecta</taxon>
        <taxon>Pterygota</taxon>
        <taxon>Neoptera</taxon>
        <taxon>Endopterygota</taxon>
        <taxon>Hymenoptera</taxon>
        <taxon>Apocrita</taxon>
        <taxon>Aculeata</taxon>
        <taxon>Formicoidea</taxon>
        <taxon>Formicidae</taxon>
        <taxon>Formicinae</taxon>
        <taxon>Lasius</taxon>
        <taxon>Lasius</taxon>
    </lineage>
</organism>
<keyword evidence="3" id="KW-1185">Reference proteome</keyword>
<evidence type="ECO:0000313" key="2">
    <source>
        <dbReference type="EMBL" id="KMQ95308.1"/>
    </source>
</evidence>
<sequence length="78" mass="8766">MRPDEMVVNNGEQRRAAETMSETSEGTATTSVSGKSGFESREELRDLAALLGIGDPEDLHQERFRVDRRKLEQMLLGE</sequence>
<name>A0A0J7KYE9_LASNI</name>
<feature type="compositionally biased region" description="Polar residues" evidence="1">
    <location>
        <begin position="20"/>
        <end position="34"/>
    </location>
</feature>
<protein>
    <submittedName>
        <fullName evidence="2">Protein bicaudal c-like protein</fullName>
    </submittedName>
</protein>
<reference evidence="2 3" key="1">
    <citation type="submission" date="2015-04" db="EMBL/GenBank/DDBJ databases">
        <title>Lasius niger genome sequencing.</title>
        <authorList>
            <person name="Konorov E.A."/>
            <person name="Nikitin M.A."/>
            <person name="Kirill M.V."/>
            <person name="Chang P."/>
        </authorList>
    </citation>
    <scope>NUCLEOTIDE SEQUENCE [LARGE SCALE GENOMIC DNA]</scope>
    <source>
        <tissue evidence="2">Whole</tissue>
    </source>
</reference>
<dbReference type="AlphaFoldDB" id="A0A0J7KYE9"/>
<gene>
    <name evidence="2" type="ORF">RF55_4485</name>
</gene>
<dbReference type="PaxDb" id="67767-A0A0J7KYE9"/>
<accession>A0A0J7KYE9</accession>
<evidence type="ECO:0000256" key="1">
    <source>
        <dbReference type="SAM" id="MobiDB-lite"/>
    </source>
</evidence>
<dbReference type="OrthoDB" id="271862at2759"/>
<evidence type="ECO:0000313" key="3">
    <source>
        <dbReference type="Proteomes" id="UP000036403"/>
    </source>
</evidence>
<dbReference type="EMBL" id="LBMM01002075">
    <property type="protein sequence ID" value="KMQ95308.1"/>
    <property type="molecule type" value="Genomic_DNA"/>
</dbReference>
<proteinExistence type="predicted"/>
<feature type="region of interest" description="Disordered" evidence="1">
    <location>
        <begin position="1"/>
        <end position="40"/>
    </location>
</feature>
<dbReference type="Proteomes" id="UP000036403">
    <property type="component" value="Unassembled WGS sequence"/>
</dbReference>